<dbReference type="EMBL" id="PKMF04000161">
    <property type="protein sequence ID" value="KAK7846035.1"/>
    <property type="molecule type" value="Genomic_DNA"/>
</dbReference>
<sequence length="59" mass="7004">MVLVTQYLDTTKEIGALSSHTDQVLRMTLLHRLEMAYFKQIPPRISDFVPIYMLHEWLL</sequence>
<dbReference type="AlphaFoldDB" id="A0AAW0L2X4"/>
<protein>
    <submittedName>
        <fullName evidence="1">Uncharacterized protein</fullName>
    </submittedName>
</protein>
<keyword evidence="2" id="KW-1185">Reference proteome</keyword>
<gene>
    <name evidence="1" type="ORF">CFP56_008513</name>
</gene>
<proteinExistence type="predicted"/>
<name>A0AAW0L2X4_QUESU</name>
<accession>A0AAW0L2X4</accession>
<evidence type="ECO:0000313" key="1">
    <source>
        <dbReference type="EMBL" id="KAK7846035.1"/>
    </source>
</evidence>
<evidence type="ECO:0000313" key="2">
    <source>
        <dbReference type="Proteomes" id="UP000237347"/>
    </source>
</evidence>
<organism evidence="1 2">
    <name type="scientific">Quercus suber</name>
    <name type="common">Cork oak</name>
    <dbReference type="NCBI Taxonomy" id="58331"/>
    <lineage>
        <taxon>Eukaryota</taxon>
        <taxon>Viridiplantae</taxon>
        <taxon>Streptophyta</taxon>
        <taxon>Embryophyta</taxon>
        <taxon>Tracheophyta</taxon>
        <taxon>Spermatophyta</taxon>
        <taxon>Magnoliopsida</taxon>
        <taxon>eudicotyledons</taxon>
        <taxon>Gunneridae</taxon>
        <taxon>Pentapetalae</taxon>
        <taxon>rosids</taxon>
        <taxon>fabids</taxon>
        <taxon>Fagales</taxon>
        <taxon>Fagaceae</taxon>
        <taxon>Quercus</taxon>
    </lineage>
</organism>
<comment type="caution">
    <text evidence="1">The sequence shown here is derived from an EMBL/GenBank/DDBJ whole genome shotgun (WGS) entry which is preliminary data.</text>
</comment>
<reference evidence="1 2" key="1">
    <citation type="journal article" date="2018" name="Sci. Data">
        <title>The draft genome sequence of cork oak.</title>
        <authorList>
            <person name="Ramos A.M."/>
            <person name="Usie A."/>
            <person name="Barbosa P."/>
            <person name="Barros P.M."/>
            <person name="Capote T."/>
            <person name="Chaves I."/>
            <person name="Simoes F."/>
            <person name="Abreu I."/>
            <person name="Carrasquinho I."/>
            <person name="Faro C."/>
            <person name="Guimaraes J.B."/>
            <person name="Mendonca D."/>
            <person name="Nobrega F."/>
            <person name="Rodrigues L."/>
            <person name="Saibo N.J.M."/>
            <person name="Varela M.C."/>
            <person name="Egas C."/>
            <person name="Matos J."/>
            <person name="Miguel C.M."/>
            <person name="Oliveira M.M."/>
            <person name="Ricardo C.P."/>
            <person name="Goncalves S."/>
        </authorList>
    </citation>
    <scope>NUCLEOTIDE SEQUENCE [LARGE SCALE GENOMIC DNA]</scope>
    <source>
        <strain evidence="2">cv. HL8</strain>
    </source>
</reference>
<dbReference type="Proteomes" id="UP000237347">
    <property type="component" value="Unassembled WGS sequence"/>
</dbReference>